<keyword evidence="4" id="KW-1185">Reference proteome</keyword>
<dbReference type="Pfam" id="PF00564">
    <property type="entry name" value="PB1"/>
    <property type="match status" value="1"/>
</dbReference>
<proteinExistence type="predicted"/>
<dbReference type="OrthoDB" id="1737053at2759"/>
<evidence type="ECO:0000259" key="2">
    <source>
        <dbReference type="PROSITE" id="PS51745"/>
    </source>
</evidence>
<dbReference type="SMART" id="SM00666">
    <property type="entry name" value="PB1"/>
    <property type="match status" value="1"/>
</dbReference>
<gene>
    <name evidence="3" type="ORF">IFM89_039947</name>
</gene>
<sequence length="226" mass="25669">MKKEPSHFRYRKPPPSSSSSSSSLQPKKVKLCCSYNGTFQPKPPSGKLRYIGGETRIVSIDRNISFMQLVYRISQLCPTILTTCFCIKYQLPESNNEDDTPLVSITTDEDVKCMIEEYDPGNHATRLWVFVCTKATSAANDDDDKNWYLRPLQDSCFMNFCDLGMGNSCLESNIANAHIVGIPNCEDLQRKVVFKNQELMNNAVRYGKFHDLISLEAIEPKTINVY</sequence>
<dbReference type="AlphaFoldDB" id="A0A835GSI4"/>
<dbReference type="CDD" id="cd06410">
    <property type="entry name" value="PB1_UP2"/>
    <property type="match status" value="1"/>
</dbReference>
<dbReference type="PROSITE" id="PS51745">
    <property type="entry name" value="PB1"/>
    <property type="match status" value="1"/>
</dbReference>
<protein>
    <recommendedName>
        <fullName evidence="2">PB1 domain-containing protein</fullName>
    </recommendedName>
</protein>
<dbReference type="Gene3D" id="3.10.20.90">
    <property type="entry name" value="Phosphatidylinositol 3-kinase Catalytic Subunit, Chain A, domain 1"/>
    <property type="match status" value="1"/>
</dbReference>
<evidence type="ECO:0000313" key="4">
    <source>
        <dbReference type="Proteomes" id="UP000631114"/>
    </source>
</evidence>
<feature type="domain" description="PB1" evidence="2">
    <location>
        <begin position="28"/>
        <end position="132"/>
    </location>
</feature>
<reference evidence="3 4" key="1">
    <citation type="submission" date="2020-10" db="EMBL/GenBank/DDBJ databases">
        <title>The Coptis chinensis genome and diversification of protoberbering-type alkaloids.</title>
        <authorList>
            <person name="Wang B."/>
            <person name="Shu S."/>
            <person name="Song C."/>
            <person name="Liu Y."/>
        </authorList>
    </citation>
    <scope>NUCLEOTIDE SEQUENCE [LARGE SCALE GENOMIC DNA]</scope>
    <source>
        <strain evidence="3">HL-2020</strain>
        <tissue evidence="3">Leaf</tissue>
    </source>
</reference>
<dbReference type="SUPFAM" id="SSF54277">
    <property type="entry name" value="CAD &amp; PB1 domains"/>
    <property type="match status" value="1"/>
</dbReference>
<dbReference type="InterPro" id="IPR053198">
    <property type="entry name" value="Gynoecium_Dev_Regulator"/>
</dbReference>
<organism evidence="3 4">
    <name type="scientific">Coptis chinensis</name>
    <dbReference type="NCBI Taxonomy" id="261450"/>
    <lineage>
        <taxon>Eukaryota</taxon>
        <taxon>Viridiplantae</taxon>
        <taxon>Streptophyta</taxon>
        <taxon>Embryophyta</taxon>
        <taxon>Tracheophyta</taxon>
        <taxon>Spermatophyta</taxon>
        <taxon>Magnoliopsida</taxon>
        <taxon>Ranunculales</taxon>
        <taxon>Ranunculaceae</taxon>
        <taxon>Coptidoideae</taxon>
        <taxon>Coptis</taxon>
    </lineage>
</organism>
<evidence type="ECO:0000313" key="3">
    <source>
        <dbReference type="EMBL" id="KAF9586846.1"/>
    </source>
</evidence>
<feature type="region of interest" description="Disordered" evidence="1">
    <location>
        <begin position="1"/>
        <end position="25"/>
    </location>
</feature>
<dbReference type="EMBL" id="JADFTS010000083">
    <property type="protein sequence ID" value="KAF9586846.1"/>
    <property type="molecule type" value="Genomic_DNA"/>
</dbReference>
<comment type="caution">
    <text evidence="3">The sequence shown here is derived from an EMBL/GenBank/DDBJ whole genome shotgun (WGS) entry which is preliminary data.</text>
</comment>
<dbReference type="PANTHER" id="PTHR31066">
    <property type="entry name" value="OS05G0427100 PROTEIN-RELATED"/>
    <property type="match status" value="1"/>
</dbReference>
<dbReference type="InterPro" id="IPR053793">
    <property type="entry name" value="PB1-like"/>
</dbReference>
<evidence type="ECO:0000256" key="1">
    <source>
        <dbReference type="SAM" id="MobiDB-lite"/>
    </source>
</evidence>
<accession>A0A835GSI4</accession>
<dbReference type="Proteomes" id="UP000631114">
    <property type="component" value="Unassembled WGS sequence"/>
</dbReference>
<dbReference type="PANTHER" id="PTHR31066:SF85">
    <property type="entry name" value="OS02G0809100 PROTEIN"/>
    <property type="match status" value="1"/>
</dbReference>
<dbReference type="InterPro" id="IPR000270">
    <property type="entry name" value="PB1_dom"/>
</dbReference>
<name>A0A835GSI4_9MAGN</name>